<proteinExistence type="predicted"/>
<evidence type="ECO:0000256" key="1">
    <source>
        <dbReference type="SAM" id="MobiDB-lite"/>
    </source>
</evidence>
<feature type="region of interest" description="Disordered" evidence="1">
    <location>
        <begin position="388"/>
        <end position="411"/>
    </location>
</feature>
<protein>
    <submittedName>
        <fullName evidence="2">Uncharacterized protein</fullName>
    </submittedName>
</protein>
<gene>
    <name evidence="2" type="ORF">DYB28_003714</name>
</gene>
<evidence type="ECO:0000313" key="2">
    <source>
        <dbReference type="EMBL" id="RLO04760.1"/>
    </source>
</evidence>
<sequence>MVKPRDMDVDAALFTPEDRMTVSFGLTSGTVGQIGSFSAIDDNGRLCGAHSIVQDYVGSRLSYCIEFFRSSTSTMSHTVVVLGLAVAGTFTQDDDTAADANPQSAAVIHHAGGGSHVLSEYVKMLRVQAQQGNHRCASLLEELIKVELSDADVWDSNVLHGHAQRFPRLMLDYRHRKSEHIEVATSTAREMVGQRVQLHGRDDRWQQGIVLGMRVEWKEGGTKLDISHQVTVASNTSTWVNLAQYVLVANDMAPLVVLERREKQVQDEKLKEMLAQKLDAPTKSLLEIEQEYTSINTYEDAQFENAQALDLIRRQKAVTHDAQRTCTYDPQVVSLLEVEARRLMQSVNHPNVITFDVALHTLKSNYIRQTVDARMEFIKKTWARKNKRRLDKRKADRDQRKRKYDHSHQQVLELTKDERLEQENAAKQQQADAHGEALRAALQIPHFHLAVAPEPPCAHRELKQWGAKYDKGVKCKQCGKEMSRSFDDVDAARGADPTLDRDVEMHRLFEASFRFDNAEHLRRVEDERVRLEKEARQVQLAEVHSYDSTHMKAIDALNFRHVMGRNMDDRDGPRNDRDRHVAAYRDELSFFGRVNQYRYRLRILQDLRGVAYKERLIEVESLSQLQVERSTTTQVVAIVQVEQERARQLLTDRKVAIDTYNASAKHLQECLVEKTLAFRAREGVEEEAKLAMLHAAALERTTANMRLLWDAAHTDRQQVKESIQTLKGQLEGAVDGRHALSDRLLALQYRRKGTKVHTPYGVGVVQYFRESDNILAIRLRTWKATVYISLVHFIQAAKAMQQRELLAMRSVEVECKAFVRVERRREASECHVMETEEALCREITLWAQQMAAKEGHIRVAVTKVEVQTQVRMALRDAKRRFRNEAEADAVRAHAAKIRLVRPKLKTMPKKLAPQRSTSLAKMTAAMAITSTNNATTNSATPAALPKVSKQSTLDKTRVARAALKRILMAHAEAAVLTTERDLVAEYDRVHHDQLVTTVGNGCVASLLHELLVDVAAETIQEGVVGAKTMELQSTIVHSRQHPHVQVNVHVALRRQVVGRKMQLEVVKRTWARQLERLRCVQAEVRRRNDMERRAEEERKRLEAVCKEMAREDLACRRFYREEKRVMMVESRHMQLAERELQLMLEKYNTLDGDDKNKEGSKVARRLQIKKGKREKH</sequence>
<feature type="compositionally biased region" description="Basic residues" evidence="1">
    <location>
        <begin position="1162"/>
        <end position="1176"/>
    </location>
</feature>
<feature type="region of interest" description="Disordered" evidence="1">
    <location>
        <begin position="1151"/>
        <end position="1176"/>
    </location>
</feature>
<name>A0A9X8DWJ4_APHAT</name>
<dbReference type="AlphaFoldDB" id="A0A9X8DWJ4"/>
<feature type="compositionally biased region" description="Basic and acidic residues" evidence="1">
    <location>
        <begin position="1152"/>
        <end position="1161"/>
    </location>
</feature>
<dbReference type="EMBL" id="QUTI01028296">
    <property type="protein sequence ID" value="RLO04760.1"/>
    <property type="molecule type" value="Genomic_DNA"/>
</dbReference>
<accession>A0A9X8DWJ4</accession>
<comment type="caution">
    <text evidence="2">The sequence shown here is derived from an EMBL/GenBank/DDBJ whole genome shotgun (WGS) entry which is preliminary data.</text>
</comment>
<feature type="non-terminal residue" evidence="2">
    <location>
        <position position="1176"/>
    </location>
</feature>
<reference evidence="2 3" key="1">
    <citation type="journal article" date="2018" name="J. Invertebr. Pathol.">
        <title>New genotyping method for the causative agent of crayfish plague (Aphanomyces astaci) based on whole genome data.</title>
        <authorList>
            <person name="Minardi D."/>
            <person name="Studholme D.J."/>
            <person name="van der Giezen M."/>
            <person name="Pretto T."/>
            <person name="Oidtmann B."/>
        </authorList>
    </citation>
    <scope>NUCLEOTIDE SEQUENCE [LARGE SCALE GENOMIC DNA]</scope>
    <source>
        <strain evidence="2 3">KB13</strain>
    </source>
</reference>
<evidence type="ECO:0000313" key="3">
    <source>
        <dbReference type="Proteomes" id="UP000275652"/>
    </source>
</evidence>
<organism evidence="2 3">
    <name type="scientific">Aphanomyces astaci</name>
    <name type="common">Crayfish plague agent</name>
    <dbReference type="NCBI Taxonomy" id="112090"/>
    <lineage>
        <taxon>Eukaryota</taxon>
        <taxon>Sar</taxon>
        <taxon>Stramenopiles</taxon>
        <taxon>Oomycota</taxon>
        <taxon>Saprolegniomycetes</taxon>
        <taxon>Saprolegniales</taxon>
        <taxon>Verrucalvaceae</taxon>
        <taxon>Aphanomyces</taxon>
    </lineage>
</organism>
<dbReference type="Proteomes" id="UP000275652">
    <property type="component" value="Unassembled WGS sequence"/>
</dbReference>